<dbReference type="PROSITE" id="PS50119">
    <property type="entry name" value="ZF_BBOX"/>
    <property type="match status" value="2"/>
</dbReference>
<dbReference type="InterPro" id="IPR000315">
    <property type="entry name" value="Znf_B-box"/>
</dbReference>
<reference evidence="3" key="1">
    <citation type="submission" date="2018-11" db="EMBL/GenBank/DDBJ databases">
        <authorList>
            <person name="Alioto T."/>
            <person name="Alioto T."/>
        </authorList>
    </citation>
    <scope>NUCLEOTIDE SEQUENCE</scope>
</reference>
<dbReference type="Gene3D" id="2.120.10.30">
    <property type="entry name" value="TolB, C-terminal domain"/>
    <property type="match status" value="1"/>
</dbReference>
<sequence length="562" mass="64258">MASDKPVPCGPCNFDDFTIEAGSWCTNCEEGLCEDCENVHRKIKLLRNHKVISIEDYRKIENVSISLICEHHGENFEWFCQNHDKLLCMVCVTSNHKSCSGVISISAASKNAKQSTTLSYLEKELQGTLLNVQEFTKNRESATKEMEKQELMVKHIVFETRTKINSYLDKLQEKLLLKLRSISDNCKSKNKEFLQKLESKTEMLTKLMEQTLHLKQLSSDIQVFLGTCQVKKRIVGEINSLKTEIGATKDYELKVDIHSLIENFSKKVEDFGQIKVLESCTELEFRDYKIDQAQIEISVPASGILSNMKLQLIKTFQMKRENDFVIDVRGCVILPNTNLLMTNYSKQNQLVEYKYTGEHMRDIQVSALPFFIAVIDPNRIAVTYGDTAKFMEIRNTHSFRAEKEIRLPSKGYGVSHEDGRLYVKSGNSTIQVMDLSGKQLETLKLSSDSVLNITTSRDKIFYTDYKKNIVHCCRLNGEELWQVKRESVSHPYGVTVDHDRNVYVVGLVSNNLTIIQQDGKDSKTLLTESDGLFYPQAVDFDMDKRTLLICNKGGKVSMYKVV</sequence>
<comment type="caution">
    <text evidence="3">The sequence shown here is derived from an EMBL/GenBank/DDBJ whole genome shotgun (WGS) entry which is preliminary data.</text>
</comment>
<dbReference type="OrthoDB" id="6061282at2759"/>
<dbReference type="InterPro" id="IPR011042">
    <property type="entry name" value="6-blade_b-propeller_TolB-like"/>
</dbReference>
<keyword evidence="1" id="KW-0479">Metal-binding</keyword>
<gene>
    <name evidence="3" type="ORF">MGAL_10B045074</name>
</gene>
<evidence type="ECO:0000256" key="1">
    <source>
        <dbReference type="PROSITE-ProRule" id="PRU00024"/>
    </source>
</evidence>
<keyword evidence="1" id="KW-0862">Zinc</keyword>
<proteinExistence type="predicted"/>
<dbReference type="Pfam" id="PF00643">
    <property type="entry name" value="zf-B_box"/>
    <property type="match status" value="1"/>
</dbReference>
<dbReference type="GO" id="GO:0008270">
    <property type="term" value="F:zinc ion binding"/>
    <property type="evidence" value="ECO:0007669"/>
    <property type="project" value="UniProtKB-KW"/>
</dbReference>
<dbReference type="SMART" id="SM00336">
    <property type="entry name" value="BBOX"/>
    <property type="match status" value="2"/>
</dbReference>
<dbReference type="PANTHER" id="PTHR25462">
    <property type="entry name" value="BONUS, ISOFORM C-RELATED"/>
    <property type="match status" value="1"/>
</dbReference>
<organism evidence="3 4">
    <name type="scientific">Mytilus galloprovincialis</name>
    <name type="common">Mediterranean mussel</name>
    <dbReference type="NCBI Taxonomy" id="29158"/>
    <lineage>
        <taxon>Eukaryota</taxon>
        <taxon>Metazoa</taxon>
        <taxon>Spiralia</taxon>
        <taxon>Lophotrochozoa</taxon>
        <taxon>Mollusca</taxon>
        <taxon>Bivalvia</taxon>
        <taxon>Autobranchia</taxon>
        <taxon>Pteriomorphia</taxon>
        <taxon>Mytilida</taxon>
        <taxon>Mytiloidea</taxon>
        <taxon>Mytilidae</taxon>
        <taxon>Mytilinae</taxon>
        <taxon>Mytilus</taxon>
    </lineage>
</organism>
<dbReference type="SUPFAM" id="SSF101898">
    <property type="entry name" value="NHL repeat"/>
    <property type="match status" value="1"/>
</dbReference>
<dbReference type="Proteomes" id="UP000596742">
    <property type="component" value="Unassembled WGS sequence"/>
</dbReference>
<evidence type="ECO:0000313" key="4">
    <source>
        <dbReference type="Proteomes" id="UP000596742"/>
    </source>
</evidence>
<dbReference type="PANTHER" id="PTHR25462:SF296">
    <property type="entry name" value="MEIOTIC P26, ISOFORM F"/>
    <property type="match status" value="1"/>
</dbReference>
<dbReference type="EMBL" id="UYJE01006197">
    <property type="protein sequence ID" value="VDI43860.1"/>
    <property type="molecule type" value="Genomic_DNA"/>
</dbReference>
<dbReference type="InterPro" id="IPR047153">
    <property type="entry name" value="TRIM45/56/19-like"/>
</dbReference>
<dbReference type="Gene3D" id="3.30.160.60">
    <property type="entry name" value="Classic Zinc Finger"/>
    <property type="match status" value="1"/>
</dbReference>
<accession>A0A8B6F382</accession>
<keyword evidence="4" id="KW-1185">Reference proteome</keyword>
<feature type="domain" description="B box-type" evidence="2">
    <location>
        <begin position="64"/>
        <end position="97"/>
    </location>
</feature>
<dbReference type="CDD" id="cd19757">
    <property type="entry name" value="Bbox1"/>
    <property type="match status" value="1"/>
</dbReference>
<dbReference type="AlphaFoldDB" id="A0A8B6F382"/>
<evidence type="ECO:0000313" key="3">
    <source>
        <dbReference type="EMBL" id="VDI43860.1"/>
    </source>
</evidence>
<keyword evidence="1" id="KW-0863">Zinc-finger</keyword>
<evidence type="ECO:0000259" key="2">
    <source>
        <dbReference type="PROSITE" id="PS50119"/>
    </source>
</evidence>
<name>A0A8B6F382_MYTGA</name>
<protein>
    <recommendedName>
        <fullName evidence="2">B box-type domain-containing protein</fullName>
    </recommendedName>
</protein>
<feature type="domain" description="B box-type" evidence="2">
    <location>
        <begin position="4"/>
        <end position="54"/>
    </location>
</feature>
<dbReference type="SUPFAM" id="SSF57845">
    <property type="entry name" value="B-box zinc-binding domain"/>
    <property type="match status" value="1"/>
</dbReference>